<dbReference type="Proteomes" id="UP000258309">
    <property type="component" value="Unassembled WGS sequence"/>
</dbReference>
<feature type="domain" description="Histidine kinase" evidence="8">
    <location>
        <begin position="659"/>
        <end position="930"/>
    </location>
</feature>
<dbReference type="EC" id="2.7.13.3" evidence="2"/>
<dbReference type="PANTHER" id="PTHR43047:SF72">
    <property type="entry name" value="OSMOSENSING HISTIDINE PROTEIN KINASE SLN1"/>
    <property type="match status" value="1"/>
</dbReference>
<evidence type="ECO:0000313" key="10">
    <source>
        <dbReference type="EMBL" id="RFU29202.1"/>
    </source>
</evidence>
<dbReference type="SMART" id="SM00388">
    <property type="entry name" value="HisKA"/>
    <property type="match status" value="1"/>
</dbReference>
<dbReference type="CDD" id="cd17546">
    <property type="entry name" value="REC_hyHK_CKI1_RcsC-like"/>
    <property type="match status" value="1"/>
</dbReference>
<dbReference type="FunFam" id="3.30.450.40:FF:000083">
    <property type="entry name" value="Sensor histidine kinase/response regulator, putative (AFU_orthologue AFUA_4G00660)"/>
    <property type="match status" value="1"/>
</dbReference>
<dbReference type="Gene3D" id="3.40.50.2300">
    <property type="match status" value="1"/>
</dbReference>
<feature type="domain" description="Response regulatory" evidence="9">
    <location>
        <begin position="1186"/>
        <end position="1323"/>
    </location>
</feature>
<dbReference type="FunFam" id="1.10.287.130:FF:000023">
    <property type="entry name" value="Sensor histidine kinase/response regulator, putative"/>
    <property type="match status" value="1"/>
</dbReference>
<dbReference type="Pfam" id="PF00512">
    <property type="entry name" value="HisKA"/>
    <property type="match status" value="1"/>
</dbReference>
<feature type="region of interest" description="Disordered" evidence="7">
    <location>
        <begin position="371"/>
        <end position="409"/>
    </location>
</feature>
<evidence type="ECO:0000256" key="1">
    <source>
        <dbReference type="ARBA" id="ARBA00000085"/>
    </source>
</evidence>
<gene>
    <name evidence="10" type="ORF">B7463_g7145</name>
</gene>
<dbReference type="GO" id="GO:0009927">
    <property type="term" value="F:histidine phosphotransfer kinase activity"/>
    <property type="evidence" value="ECO:0007669"/>
    <property type="project" value="TreeGrafter"/>
</dbReference>
<dbReference type="PROSITE" id="PS50109">
    <property type="entry name" value="HIS_KIN"/>
    <property type="match status" value="1"/>
</dbReference>
<protein>
    <recommendedName>
        <fullName evidence="2">histidine kinase</fullName>
        <ecNumber evidence="2">2.7.13.3</ecNumber>
    </recommendedName>
</protein>
<feature type="region of interest" description="Disordered" evidence="7">
    <location>
        <begin position="251"/>
        <end position="307"/>
    </location>
</feature>
<dbReference type="Gene3D" id="3.30.565.10">
    <property type="entry name" value="Histidine kinase-like ATPase, C-terminal domain"/>
    <property type="match status" value="1"/>
</dbReference>
<dbReference type="SUPFAM" id="SSF55874">
    <property type="entry name" value="ATPase domain of HSP90 chaperone/DNA topoisomerase II/histidine kinase"/>
    <property type="match status" value="1"/>
</dbReference>
<dbReference type="OrthoDB" id="303614at2759"/>
<dbReference type="InterPro" id="IPR003594">
    <property type="entry name" value="HATPase_dom"/>
</dbReference>
<reference evidence="10 11" key="1">
    <citation type="submission" date="2018-05" db="EMBL/GenBank/DDBJ databases">
        <title>Draft genome sequence of Scytalidium lignicola DSM 105466, a ubiquitous saprotrophic fungus.</title>
        <authorList>
            <person name="Buettner E."/>
            <person name="Gebauer A.M."/>
            <person name="Hofrichter M."/>
            <person name="Liers C."/>
            <person name="Kellner H."/>
        </authorList>
    </citation>
    <scope>NUCLEOTIDE SEQUENCE [LARGE SCALE GENOMIC DNA]</scope>
    <source>
        <strain evidence="10 11">DSM 105466</strain>
    </source>
</reference>
<dbReference type="SMART" id="SM00387">
    <property type="entry name" value="HATPase_c"/>
    <property type="match status" value="1"/>
</dbReference>
<feature type="region of interest" description="Disordered" evidence="7">
    <location>
        <begin position="1094"/>
        <end position="1157"/>
    </location>
</feature>
<evidence type="ECO:0000256" key="2">
    <source>
        <dbReference type="ARBA" id="ARBA00012438"/>
    </source>
</evidence>
<proteinExistence type="predicted"/>
<dbReference type="SUPFAM" id="SSF55781">
    <property type="entry name" value="GAF domain-like"/>
    <property type="match status" value="1"/>
</dbReference>
<dbReference type="InterPro" id="IPR001789">
    <property type="entry name" value="Sig_transdc_resp-reg_receiver"/>
</dbReference>
<evidence type="ECO:0000259" key="9">
    <source>
        <dbReference type="PROSITE" id="PS50110"/>
    </source>
</evidence>
<dbReference type="CDD" id="cd00082">
    <property type="entry name" value="HisKA"/>
    <property type="match status" value="1"/>
</dbReference>
<feature type="compositionally biased region" description="Polar residues" evidence="7">
    <location>
        <begin position="456"/>
        <end position="476"/>
    </location>
</feature>
<keyword evidence="4" id="KW-0808">Transferase</keyword>
<dbReference type="InterPro" id="IPR004358">
    <property type="entry name" value="Sig_transdc_His_kin-like_C"/>
</dbReference>
<feature type="region of interest" description="Disordered" evidence="7">
    <location>
        <begin position="456"/>
        <end position="504"/>
    </location>
</feature>
<comment type="caution">
    <text evidence="10">The sequence shown here is derived from an EMBL/GenBank/DDBJ whole genome shotgun (WGS) entry which is preliminary data.</text>
</comment>
<evidence type="ECO:0000259" key="8">
    <source>
        <dbReference type="PROSITE" id="PS50109"/>
    </source>
</evidence>
<dbReference type="PANTHER" id="PTHR43047">
    <property type="entry name" value="TWO-COMPONENT HISTIDINE PROTEIN KINASE"/>
    <property type="match status" value="1"/>
</dbReference>
<feature type="compositionally biased region" description="Polar residues" evidence="7">
    <location>
        <begin position="1110"/>
        <end position="1119"/>
    </location>
</feature>
<dbReference type="SUPFAM" id="SSF52172">
    <property type="entry name" value="CheY-like"/>
    <property type="match status" value="1"/>
</dbReference>
<comment type="catalytic activity">
    <reaction evidence="1">
        <text>ATP + protein L-histidine = ADP + protein N-phospho-L-histidine.</text>
        <dbReference type="EC" id="2.7.13.3"/>
    </reaction>
</comment>
<evidence type="ECO:0000256" key="4">
    <source>
        <dbReference type="ARBA" id="ARBA00022679"/>
    </source>
</evidence>
<dbReference type="InterPro" id="IPR011006">
    <property type="entry name" value="CheY-like_superfamily"/>
</dbReference>
<feature type="modified residue" description="4-aspartylphosphate" evidence="6">
    <location>
        <position position="1254"/>
    </location>
</feature>
<dbReference type="PROSITE" id="PS50110">
    <property type="entry name" value="RESPONSE_REGULATORY"/>
    <property type="match status" value="1"/>
</dbReference>
<feature type="compositionally biased region" description="Low complexity" evidence="7">
    <location>
        <begin position="485"/>
        <end position="499"/>
    </location>
</feature>
<organism evidence="10 11">
    <name type="scientific">Scytalidium lignicola</name>
    <name type="common">Hyphomycete</name>
    <dbReference type="NCBI Taxonomy" id="5539"/>
    <lineage>
        <taxon>Eukaryota</taxon>
        <taxon>Fungi</taxon>
        <taxon>Dikarya</taxon>
        <taxon>Ascomycota</taxon>
        <taxon>Pezizomycotina</taxon>
        <taxon>Leotiomycetes</taxon>
        <taxon>Leotiomycetes incertae sedis</taxon>
        <taxon>Scytalidium</taxon>
    </lineage>
</organism>
<evidence type="ECO:0000313" key="11">
    <source>
        <dbReference type="Proteomes" id="UP000258309"/>
    </source>
</evidence>
<dbReference type="InterPro" id="IPR036097">
    <property type="entry name" value="HisK_dim/P_sf"/>
</dbReference>
<dbReference type="Pfam" id="PF00072">
    <property type="entry name" value="Response_reg"/>
    <property type="match status" value="1"/>
</dbReference>
<feature type="non-terminal residue" evidence="10">
    <location>
        <position position="1"/>
    </location>
</feature>
<evidence type="ECO:0000256" key="3">
    <source>
        <dbReference type="ARBA" id="ARBA00022553"/>
    </source>
</evidence>
<dbReference type="SMART" id="SM00448">
    <property type="entry name" value="REC"/>
    <property type="match status" value="1"/>
</dbReference>
<dbReference type="InterPro" id="IPR005467">
    <property type="entry name" value="His_kinase_dom"/>
</dbReference>
<dbReference type="InterPro" id="IPR036890">
    <property type="entry name" value="HATPase_C_sf"/>
</dbReference>
<dbReference type="Pfam" id="PF02518">
    <property type="entry name" value="HATPase_c"/>
    <property type="match status" value="1"/>
</dbReference>
<dbReference type="OMA" id="WATTERS"/>
<dbReference type="PRINTS" id="PR00344">
    <property type="entry name" value="BCTRLSENSOR"/>
</dbReference>
<dbReference type="GO" id="GO:0000155">
    <property type="term" value="F:phosphorelay sensor kinase activity"/>
    <property type="evidence" value="ECO:0007669"/>
    <property type="project" value="InterPro"/>
</dbReference>
<evidence type="ECO:0000256" key="7">
    <source>
        <dbReference type="SAM" id="MobiDB-lite"/>
    </source>
</evidence>
<dbReference type="InterPro" id="IPR003661">
    <property type="entry name" value="HisK_dim/P_dom"/>
</dbReference>
<dbReference type="GO" id="GO:0005886">
    <property type="term" value="C:plasma membrane"/>
    <property type="evidence" value="ECO:0007669"/>
    <property type="project" value="TreeGrafter"/>
</dbReference>
<keyword evidence="11" id="KW-1185">Reference proteome</keyword>
<evidence type="ECO:0000256" key="5">
    <source>
        <dbReference type="ARBA" id="ARBA00022777"/>
    </source>
</evidence>
<dbReference type="EMBL" id="NCSJ02000136">
    <property type="protein sequence ID" value="RFU29202.1"/>
    <property type="molecule type" value="Genomic_DNA"/>
</dbReference>
<feature type="compositionally biased region" description="Low complexity" evidence="7">
    <location>
        <begin position="1094"/>
        <end position="1103"/>
    </location>
</feature>
<name>A0A3E2H7N8_SCYLI</name>
<dbReference type="STRING" id="5539.A0A3E2H7N8"/>
<accession>A0A3E2H7N8</accession>
<keyword evidence="3 6" id="KW-0597">Phosphoprotein</keyword>
<keyword evidence="5" id="KW-0418">Kinase</keyword>
<dbReference type="Gene3D" id="1.10.287.130">
    <property type="match status" value="1"/>
</dbReference>
<feature type="non-terminal residue" evidence="10">
    <location>
        <position position="1323"/>
    </location>
</feature>
<dbReference type="SUPFAM" id="SSF47384">
    <property type="entry name" value="Homodimeric domain of signal transducing histidine kinase"/>
    <property type="match status" value="1"/>
</dbReference>
<sequence>MSEQSAASTKDQSAVNLDEWTSERKRVQELLRFYQPTSLDVHDVDLEDVKLSSDPTLTALVQLGALRTDCDRAFMSLVTHEAQHILAEATRSISTIDKTNHKEGDQIFLGQRTIELGWGVCPTTFKVFTCNDESLNISTANITAHAGAFIMGDMSKEPQFAERPFVTGFPYMKFYAEVPIFTPSGYVIGSYTVVDNKARYDGHEEVLSVLREISSAIMNHLELVNFKQTYRRASRMVSGLAHFVEGIGSFPTRPGGTRQQSAMSFNKEKTNSSPRDTSEKACGVIKGNDNSEPPAVTEGDEDSEAPICSGEECNALQDIVASPRDKPQGGALDPPLQPTVQENLESDLPVHPIYDEPKPITEETIDYFGNRAGRDSEVDSGIGLSSGSPSYRSDMEDSTNASVSSSRSNVVKETLSRACTLVREAINLDGVLFLDASWSSYQLPYRIATKVETPSIIDTPQSSNDGTPWPSIQLNSDHNDDSRALHSSSSIPAHSLASPRNPQERKCSILCQSIRPGYNFSGSDPENSPSLTEASLQDLLTEFPRGAVFYFDESGFITSSCADDSSQSDADVDSDLHFSVATDLLKLLPGARSIALLPLRDSTKSSWFTVGLAWSSDPVRSIRVEDFAYLRAFGNSIMVEVSRLEVISADQAKTVFLSSISHELRSPLHGILANAELLSATSTGHIQDEMIEAIEICGRTLLDTMDHLLDFAKINNFNKKIRPRGVDGATSSGTNNLTSEFDMSNIVQDVVHGVLAGYKYQHTSPSQFWKRDHIDTTMNPLEGYNDNESPTFHEGVTVIMDIQERPDWVISSEPGAWKRILMNLFGNALKYTSGGFIKVSLTWEGLSSADVKAPKSLISLTVSDSGKGMSKQYLKNHLFTPFAQEDTLSVGAGLGLSIVKQLVVALGGTIKVESEVGLGTVVKVSAPVIVRNIMDVEKVDLISKVQKLVRGLSFCTIIDGTVSSVVCDRKGGFQRRLKPATELLRSIEQIGTSWFGMTCANAPVLCSASADIMVATEAALESYLQSVADNKAATWDLAGSPVILLTTDGDNSSYPLASAWNKDNGRVVRLSLPVSPRSFAKALKKCLHYRSSSAESNPELSSSKIEGPHSSDNTTQELPSLSKEAIRDPTLNPPSTKEHSASSSVPNPHGTEPLSSLATSAAVTEGLEAENTAQSQSVRHHDEGPYVLLVEDNEINLKILATFMTRLKYRYATASNGLEAVNLYRSSTTTSPDSPDTTTTTSPKSSPFDFIIMDISMPVMDGFAATREIRLYEYKHGLNPVTVVALTGLASAQAQQEALSSGIDTYLMKPARLGDLKKLLGKT</sequence>
<evidence type="ECO:0000256" key="6">
    <source>
        <dbReference type="PROSITE-ProRule" id="PRU00169"/>
    </source>
</evidence>